<keyword evidence="6" id="KW-0812">Transmembrane</keyword>
<organism evidence="8 9">
    <name type="scientific">Aphanomyces invadans</name>
    <dbReference type="NCBI Taxonomy" id="157072"/>
    <lineage>
        <taxon>Eukaryota</taxon>
        <taxon>Sar</taxon>
        <taxon>Stramenopiles</taxon>
        <taxon>Oomycota</taxon>
        <taxon>Saprolegniomycetes</taxon>
        <taxon>Saprolegniales</taxon>
        <taxon>Verrucalvaceae</taxon>
        <taxon>Aphanomyces</taxon>
    </lineage>
</organism>
<dbReference type="SUPFAM" id="SSF46565">
    <property type="entry name" value="Chaperone J-domain"/>
    <property type="match status" value="1"/>
</dbReference>
<dbReference type="GO" id="GO:0016020">
    <property type="term" value="C:membrane"/>
    <property type="evidence" value="ECO:0007669"/>
    <property type="project" value="UniProtKB-SubCell"/>
</dbReference>
<dbReference type="Gene3D" id="1.10.287.110">
    <property type="entry name" value="DnaJ domain"/>
    <property type="match status" value="1"/>
</dbReference>
<feature type="transmembrane region" description="Helical" evidence="6">
    <location>
        <begin position="322"/>
        <end position="344"/>
    </location>
</feature>
<dbReference type="PROSITE" id="PS50076">
    <property type="entry name" value="DNAJ_2"/>
    <property type="match status" value="1"/>
</dbReference>
<evidence type="ECO:0000256" key="6">
    <source>
        <dbReference type="SAM" id="Phobius"/>
    </source>
</evidence>
<dbReference type="Pfam" id="PF00226">
    <property type="entry name" value="DnaJ"/>
    <property type="match status" value="1"/>
</dbReference>
<dbReference type="AlphaFoldDB" id="A0A3R6VX88"/>
<dbReference type="EMBL" id="QUSY01000409">
    <property type="protein sequence ID" value="RHY29665.1"/>
    <property type="molecule type" value="Genomic_DNA"/>
</dbReference>
<comment type="caution">
    <text evidence="8">The sequence shown here is derived from an EMBL/GenBank/DDBJ whole genome shotgun (WGS) entry which is preliminary data.</text>
</comment>
<dbReference type="SMART" id="SM00271">
    <property type="entry name" value="DnaJ"/>
    <property type="match status" value="1"/>
</dbReference>
<evidence type="ECO:0000256" key="1">
    <source>
        <dbReference type="ARBA" id="ARBA00004635"/>
    </source>
</evidence>
<sequence>MGVEPTVTPEELKKAYRRRALQLHPDKRGNSPEAQEEFTTMKHAYDVLSDPRQREIYDATGEDGLKMVNGFGEMSMDEMMASAIGALSSLGGGAKFCILMSITAACAVILLVPVLWCLRVDKTVDWSWVDVFIPMWVLDAIYICASCCSLVSKDAPVDENGDPIAQPPSTFSRLLTKSLRLLKALLFVASQILIAMKLQATLDVSGIAVLAPYLVLEGILLTEKVIVGYQVYTSLAAQHGTTNNDSPNSFAVLLARGLSALITLFSVAVRSVVVASRLTADSTPNGKTSGVVCMVVTSCIMFSPFVVLAARLEGSFSSFYVLLPWLIVAGIAVGSLWLCLCCLLRSPHDAAPAPSTTEAPSEGRPDGDVYHVVHDDDKV</sequence>
<dbReference type="InterPro" id="IPR001623">
    <property type="entry name" value="DnaJ_domain"/>
</dbReference>
<keyword evidence="6" id="KW-1133">Transmembrane helix</keyword>
<dbReference type="PROSITE" id="PS00636">
    <property type="entry name" value="DNAJ_1"/>
    <property type="match status" value="1"/>
</dbReference>
<feature type="domain" description="J" evidence="7">
    <location>
        <begin position="1"/>
        <end position="61"/>
    </location>
</feature>
<keyword evidence="9" id="KW-1185">Reference proteome</keyword>
<protein>
    <recommendedName>
        <fullName evidence="7">J domain-containing protein</fullName>
    </recommendedName>
</protein>
<dbReference type="InterPro" id="IPR018253">
    <property type="entry name" value="DnaJ_domain_CS"/>
</dbReference>
<dbReference type="InterPro" id="IPR019396">
    <property type="entry name" value="TM_Fragile-X-F-assoc"/>
</dbReference>
<dbReference type="PANTHER" id="PTHR44027:SF7">
    <property type="entry name" value="DNAJ HOMOLOG SUBFAMILY C MEMBER 5 HOMOLOG"/>
    <property type="match status" value="1"/>
</dbReference>
<dbReference type="PRINTS" id="PR00625">
    <property type="entry name" value="JDOMAIN"/>
</dbReference>
<gene>
    <name evidence="8" type="ORF">DYB32_004975</name>
</gene>
<dbReference type="InterPro" id="IPR036869">
    <property type="entry name" value="J_dom_sf"/>
</dbReference>
<dbReference type="InterPro" id="IPR051434">
    <property type="entry name" value="DnaJ_C_subfamily_member5"/>
</dbReference>
<keyword evidence="2 6" id="KW-0472">Membrane</keyword>
<proteinExistence type="predicted"/>
<keyword evidence="3" id="KW-0564">Palmitate</keyword>
<dbReference type="PANTHER" id="PTHR44027">
    <property type="entry name" value="DNAJ HOMOLOG SUBFAMILY C MEMBER 5 HOMOLOG"/>
    <property type="match status" value="1"/>
</dbReference>
<evidence type="ECO:0000313" key="9">
    <source>
        <dbReference type="Proteomes" id="UP000285060"/>
    </source>
</evidence>
<comment type="subcellular location">
    <subcellularLocation>
        <location evidence="1">Membrane</location>
        <topology evidence="1">Lipid-anchor</topology>
    </subcellularLocation>
</comment>
<reference evidence="8 9" key="1">
    <citation type="submission" date="2018-08" db="EMBL/GenBank/DDBJ databases">
        <title>Aphanomyces genome sequencing and annotation.</title>
        <authorList>
            <person name="Minardi D."/>
            <person name="Oidtmann B."/>
            <person name="Van Der Giezen M."/>
            <person name="Studholme D.J."/>
        </authorList>
    </citation>
    <scope>NUCLEOTIDE SEQUENCE [LARGE SCALE GENOMIC DNA]</scope>
    <source>
        <strain evidence="8 9">NJM0002</strain>
    </source>
</reference>
<dbReference type="Pfam" id="PF10269">
    <property type="entry name" value="Tmemb_185A"/>
    <property type="match status" value="1"/>
</dbReference>
<evidence type="ECO:0000256" key="3">
    <source>
        <dbReference type="ARBA" id="ARBA00023139"/>
    </source>
</evidence>
<keyword evidence="5" id="KW-0449">Lipoprotein</keyword>
<evidence type="ECO:0000259" key="7">
    <source>
        <dbReference type="PROSITE" id="PS50076"/>
    </source>
</evidence>
<evidence type="ECO:0000256" key="4">
    <source>
        <dbReference type="ARBA" id="ARBA00023186"/>
    </source>
</evidence>
<evidence type="ECO:0000256" key="5">
    <source>
        <dbReference type="ARBA" id="ARBA00023288"/>
    </source>
</evidence>
<dbReference type="GO" id="GO:0005737">
    <property type="term" value="C:cytoplasm"/>
    <property type="evidence" value="ECO:0007669"/>
    <property type="project" value="UniProtKB-ARBA"/>
</dbReference>
<keyword evidence="4" id="KW-0143">Chaperone</keyword>
<name>A0A3R6VX88_9STRA</name>
<feature type="transmembrane region" description="Helical" evidence="6">
    <location>
        <begin position="290"/>
        <end position="310"/>
    </location>
</feature>
<dbReference type="CDD" id="cd06257">
    <property type="entry name" value="DnaJ"/>
    <property type="match status" value="1"/>
</dbReference>
<accession>A0A3R6VX88</accession>
<feature type="transmembrane region" description="Helical" evidence="6">
    <location>
        <begin position="250"/>
        <end position="269"/>
    </location>
</feature>
<dbReference type="Proteomes" id="UP000285060">
    <property type="component" value="Unassembled WGS sequence"/>
</dbReference>
<evidence type="ECO:0000313" key="8">
    <source>
        <dbReference type="EMBL" id="RHY29665.1"/>
    </source>
</evidence>
<dbReference type="VEuPathDB" id="FungiDB:H310_03201"/>
<evidence type="ECO:0000256" key="2">
    <source>
        <dbReference type="ARBA" id="ARBA00023136"/>
    </source>
</evidence>
<feature type="transmembrane region" description="Helical" evidence="6">
    <location>
        <begin position="96"/>
        <end position="116"/>
    </location>
</feature>